<dbReference type="EMBL" id="MDYO01000004">
    <property type="protein sequence ID" value="OQE01468.1"/>
    <property type="molecule type" value="Genomic_DNA"/>
</dbReference>
<comment type="caution">
    <text evidence="8">The sequence shown here is derived from an EMBL/GenBank/DDBJ whole genome shotgun (WGS) entry which is preliminary data.</text>
</comment>
<keyword evidence="2" id="KW-0805">Transcription regulation</keyword>
<dbReference type="CDD" id="cd12148">
    <property type="entry name" value="fungal_TF_MHR"/>
    <property type="match status" value="1"/>
</dbReference>
<dbReference type="Proteomes" id="UP000191612">
    <property type="component" value="Unassembled WGS sequence"/>
</dbReference>
<dbReference type="GO" id="GO:0000981">
    <property type="term" value="F:DNA-binding transcription factor activity, RNA polymerase II-specific"/>
    <property type="evidence" value="ECO:0007669"/>
    <property type="project" value="InterPro"/>
</dbReference>
<evidence type="ECO:0000256" key="6">
    <source>
        <dbReference type="SAM" id="MobiDB-lite"/>
    </source>
</evidence>
<evidence type="ECO:0000256" key="2">
    <source>
        <dbReference type="ARBA" id="ARBA00023015"/>
    </source>
</evidence>
<dbReference type="GO" id="GO:0006351">
    <property type="term" value="P:DNA-templated transcription"/>
    <property type="evidence" value="ECO:0007669"/>
    <property type="project" value="InterPro"/>
</dbReference>
<dbReference type="InterPro" id="IPR052073">
    <property type="entry name" value="Amide_Lactam_Regulators"/>
</dbReference>
<name>A0A1V6RIZ6_9EURO</name>
<accession>A0A1V6RIZ6</accession>
<dbReference type="GO" id="GO:0008270">
    <property type="term" value="F:zinc ion binding"/>
    <property type="evidence" value="ECO:0007669"/>
    <property type="project" value="InterPro"/>
</dbReference>
<dbReference type="PANTHER" id="PTHR47171">
    <property type="entry name" value="FARA-RELATED"/>
    <property type="match status" value="1"/>
</dbReference>
<dbReference type="Pfam" id="PF04082">
    <property type="entry name" value="Fungal_trans"/>
    <property type="match status" value="1"/>
</dbReference>
<dbReference type="AlphaFoldDB" id="A0A1V6RIZ6"/>
<feature type="region of interest" description="Disordered" evidence="6">
    <location>
        <begin position="574"/>
        <end position="593"/>
    </location>
</feature>
<dbReference type="CDD" id="cd00067">
    <property type="entry name" value="GAL4"/>
    <property type="match status" value="1"/>
</dbReference>
<keyword evidence="5" id="KW-0539">Nucleus</keyword>
<dbReference type="InterPro" id="IPR007219">
    <property type="entry name" value="XnlR_reg_dom"/>
</dbReference>
<dbReference type="GO" id="GO:0003677">
    <property type="term" value="F:DNA binding"/>
    <property type="evidence" value="ECO:0007669"/>
    <property type="project" value="UniProtKB-KW"/>
</dbReference>
<evidence type="ECO:0000256" key="5">
    <source>
        <dbReference type="ARBA" id="ARBA00023242"/>
    </source>
</evidence>
<proteinExistence type="predicted"/>
<keyword evidence="3" id="KW-0238">DNA-binding</keyword>
<evidence type="ECO:0000313" key="9">
    <source>
        <dbReference type="Proteomes" id="UP000191612"/>
    </source>
</evidence>
<evidence type="ECO:0000313" key="8">
    <source>
        <dbReference type="EMBL" id="OQE01468.1"/>
    </source>
</evidence>
<evidence type="ECO:0000259" key="7">
    <source>
        <dbReference type="Pfam" id="PF04082"/>
    </source>
</evidence>
<dbReference type="InterPro" id="IPR001138">
    <property type="entry name" value="Zn2Cys6_DnaBD"/>
</dbReference>
<dbReference type="PANTHER" id="PTHR47171:SF6">
    <property type="entry name" value="SPECIFIC TRANSCRIPTION FACTOR, PUTATIVE (AFU_ORTHOLOGUE AFUA_2G06130)-RELATED"/>
    <property type="match status" value="1"/>
</dbReference>
<reference evidence="9" key="1">
    <citation type="journal article" date="2017" name="Nat. Microbiol.">
        <title>Global analysis of biosynthetic gene clusters reveals vast potential of secondary metabolite production in Penicillium species.</title>
        <authorList>
            <person name="Nielsen J.C."/>
            <person name="Grijseels S."/>
            <person name="Prigent S."/>
            <person name="Ji B."/>
            <person name="Dainat J."/>
            <person name="Nielsen K.F."/>
            <person name="Frisvad J.C."/>
            <person name="Workman M."/>
            <person name="Nielsen J."/>
        </authorList>
    </citation>
    <scope>NUCLEOTIDE SEQUENCE [LARGE SCALE GENOMIC DNA]</scope>
    <source>
        <strain evidence="9">IBT 29525</strain>
    </source>
</reference>
<feature type="region of interest" description="Disordered" evidence="6">
    <location>
        <begin position="79"/>
        <end position="98"/>
    </location>
</feature>
<keyword evidence="1" id="KW-0862">Zinc</keyword>
<protein>
    <recommendedName>
        <fullName evidence="7">Xylanolytic transcriptional activator regulatory domain-containing protein</fullName>
    </recommendedName>
</protein>
<evidence type="ECO:0000256" key="3">
    <source>
        <dbReference type="ARBA" id="ARBA00023125"/>
    </source>
</evidence>
<feature type="compositionally biased region" description="Low complexity" evidence="6">
    <location>
        <begin position="79"/>
        <end position="88"/>
    </location>
</feature>
<dbReference type="STRING" id="60172.A0A1V6RIZ6"/>
<feature type="domain" description="Xylanolytic transcriptional activator regulatory" evidence="7">
    <location>
        <begin position="197"/>
        <end position="358"/>
    </location>
</feature>
<keyword evidence="4" id="KW-0804">Transcription</keyword>
<feature type="compositionally biased region" description="Polar residues" evidence="6">
    <location>
        <begin position="574"/>
        <end position="592"/>
    </location>
</feature>
<evidence type="ECO:0000256" key="1">
    <source>
        <dbReference type="ARBA" id="ARBA00022833"/>
    </source>
</evidence>
<sequence length="632" mass="70167">MRGHRQKRPAFTFVATGATGLPQKRKQTHHACQDCRKRKRRCTHQESPMQLSELEIMSPAYTSTDAMTPLSSLGSKVVDTTTSTTDNTDAVRQEQPACGELERGSRFIGDLNPEGTLLAAASPSGSAGTARQHDVGVWFSDKSSRGGRGFSRLAVKKSRSRFITSPDPLISSVFLPHLEDHCLSVLPSPDNLAGLTHIYLEHIHPIFPLLDYESYQNTPSDSPEWALLSQAICFAASVSPNSIQYLHLPKMDVQSRNEFSRTLFGVIRTSLALGLVKDKTALIQVFAIISLFTQFSGDRQESAEFFSRALAHAHTMGLHLHGQPNSPSERNSIRLFCCMYALDILNAAFHGRPMQMHARDFGRDLHSCIAAQQGCFRLFLRTITLMDRVIELYRPSSNAVWEDGFPLFEDVLEEFDGLGIPTYLIATIEVLYHTVAILSCRSITPGDCSRSSASYLRQSLSALRVTTIVGDEFRNALSLFPIVPYAVSQSLRVSYRSLQQSKTSYFRSRARKQVALNCDILRDLGEIYHSASLIADLGEHLLRGSDTHQGRGFQTDAAVQQNPELRASSAHITTESASVDFQNTPSTDSPRPTYQPYHPNLFDPMSSLDIFENLEHELDVEAIVGGLYHGSV</sequence>
<organism evidence="8 9">
    <name type="scientific">Penicillium solitum</name>
    <dbReference type="NCBI Taxonomy" id="60172"/>
    <lineage>
        <taxon>Eukaryota</taxon>
        <taxon>Fungi</taxon>
        <taxon>Dikarya</taxon>
        <taxon>Ascomycota</taxon>
        <taxon>Pezizomycotina</taxon>
        <taxon>Eurotiomycetes</taxon>
        <taxon>Eurotiomycetidae</taxon>
        <taxon>Eurotiales</taxon>
        <taxon>Aspergillaceae</taxon>
        <taxon>Penicillium</taxon>
    </lineage>
</organism>
<gene>
    <name evidence="8" type="ORF">PENSOL_c004G04026</name>
</gene>
<evidence type="ECO:0000256" key="4">
    <source>
        <dbReference type="ARBA" id="ARBA00023163"/>
    </source>
</evidence>
<keyword evidence="9" id="KW-1185">Reference proteome</keyword>